<feature type="domain" description="DUF4376" evidence="1">
    <location>
        <begin position="98"/>
        <end position="186"/>
    </location>
</feature>
<accession>A0A974A057</accession>
<gene>
    <name evidence="2" type="ORF">HAP48_018590</name>
</gene>
<proteinExistence type="predicted"/>
<evidence type="ECO:0000313" key="2">
    <source>
        <dbReference type="EMBL" id="NVI44921.1"/>
    </source>
</evidence>
<organism evidence="2">
    <name type="scientific">Bradyrhizobium septentrionale</name>
    <dbReference type="NCBI Taxonomy" id="1404411"/>
    <lineage>
        <taxon>Bacteria</taxon>
        <taxon>Pseudomonadati</taxon>
        <taxon>Pseudomonadota</taxon>
        <taxon>Alphaproteobacteria</taxon>
        <taxon>Hyphomicrobiales</taxon>
        <taxon>Nitrobacteraceae</taxon>
        <taxon>Bradyrhizobium</taxon>
    </lineage>
</organism>
<sequence>MMMFNAKDWYWSVAGDAANVYSSARNIYVPLADSAFTAWMAANGLAAAPAIASEADIWDYVQSFQPWWLWDAAAGKVSQPAVDQYTKPQLQGYAITVRTTKVNGGMVAGGIPVLTDDRSRQFIADARRQAEADDTWTTKWFASDMQFYDVTAVQMIEMSDAVNKHTNDCYTVFQQVSHNITINVVTTLAQIDTAFTGL</sequence>
<reference evidence="2" key="1">
    <citation type="submission" date="2020-06" db="EMBL/GenBank/DDBJ databases">
        <title>Whole Genome Sequence of Bradyrhizobium sp. Strain 1S1.</title>
        <authorList>
            <person name="Bromfield E.S.P."/>
            <person name="Cloutier S."/>
        </authorList>
    </citation>
    <scope>NUCLEOTIDE SEQUENCE [LARGE SCALE GENOMIC DNA]</scope>
    <source>
        <strain evidence="2">1S1</strain>
    </source>
</reference>
<evidence type="ECO:0000259" key="1">
    <source>
        <dbReference type="Pfam" id="PF14301"/>
    </source>
</evidence>
<dbReference type="Pfam" id="PF14301">
    <property type="entry name" value="DUF4376"/>
    <property type="match status" value="1"/>
</dbReference>
<comment type="caution">
    <text evidence="2">The sequence shown here is derived from an EMBL/GenBank/DDBJ whole genome shotgun (WGS) entry which is preliminary data.</text>
</comment>
<dbReference type="EMBL" id="JAAOLE020000001">
    <property type="protein sequence ID" value="NVI44921.1"/>
    <property type="molecule type" value="Genomic_DNA"/>
</dbReference>
<name>A0A974A057_9BRAD</name>
<dbReference type="RefSeq" id="WP_166204345.1">
    <property type="nucleotide sequence ID" value="NZ_CP088285.1"/>
</dbReference>
<dbReference type="AlphaFoldDB" id="A0A974A057"/>
<dbReference type="InterPro" id="IPR025484">
    <property type="entry name" value="DUF4376"/>
</dbReference>
<protein>
    <submittedName>
        <fullName evidence="2">DUF4376 domain-containing protein</fullName>
    </submittedName>
</protein>